<keyword evidence="3" id="KW-1185">Reference proteome</keyword>
<proteinExistence type="predicted"/>
<evidence type="ECO:0000313" key="3">
    <source>
        <dbReference type="Proteomes" id="UP001146120"/>
    </source>
</evidence>
<dbReference type="AlphaFoldDB" id="A0AAV2Z5P3"/>
<comment type="caution">
    <text evidence="2">The sequence shown here is derived from an EMBL/GenBank/DDBJ whole genome shotgun (WGS) entry which is preliminary data.</text>
</comment>
<feature type="compositionally biased region" description="Pro residues" evidence="1">
    <location>
        <begin position="1"/>
        <end position="14"/>
    </location>
</feature>
<evidence type="ECO:0000313" key="2">
    <source>
        <dbReference type="EMBL" id="DBA02698.1"/>
    </source>
</evidence>
<protein>
    <recommendedName>
        <fullName evidence="4">BED-type domain-containing protein</fullName>
    </recommendedName>
</protein>
<feature type="region of interest" description="Disordered" evidence="1">
    <location>
        <begin position="886"/>
        <end position="941"/>
    </location>
</feature>
<evidence type="ECO:0000256" key="1">
    <source>
        <dbReference type="SAM" id="MobiDB-lite"/>
    </source>
</evidence>
<dbReference type="Proteomes" id="UP001146120">
    <property type="component" value="Unassembled WGS sequence"/>
</dbReference>
<dbReference type="SUPFAM" id="SSF53098">
    <property type="entry name" value="Ribonuclease H-like"/>
    <property type="match status" value="1"/>
</dbReference>
<reference evidence="2" key="1">
    <citation type="submission" date="2022-11" db="EMBL/GenBank/DDBJ databases">
        <authorList>
            <person name="Morgan W.R."/>
            <person name="Tartar A."/>
        </authorList>
    </citation>
    <scope>NUCLEOTIDE SEQUENCE</scope>
    <source>
        <strain evidence="2">ARSEF 373</strain>
    </source>
</reference>
<sequence>MSPPSPSPPPPPPSTSTSTSSPAEEMDKAERRSVVRVDKKSWVWNYIWRLTHGPLPNRSGVMCEYVCKICYDRIGVAASDSAFRECLVPLYNHNASNGESHLKFHHKSVIPVKPLKSPKRAKHTHTAVRLSTDQHVARAATTSTKVVGTETSVSRVIEPVSKRSWVWNYIWKLTHGPLPNRNGSACEYVCKLCYDRIGSDALDDAFQDCLVPLYRHNSSNGESHLKSHHKDIVAARTAAIATKEVIDADAHVPSTGTALSIYTKPKVYIKMEDQECVAAVHAAVARLVVNHRLPLSFGSHNDLTAVIDVASRLTPGYYQSMTRAEMDAALSKMFADFVARVRSLIEVSRGVFAPNGRPEEEDTLGWLTVCRDEWSSTHRSFHRISVHWIDPVTWVRHTIALDLAVPDGDSANASIETALSTRFGIVKSDVYRSIINGERARGYSISESDGSCLHKVVMAVDYATGRRSRSRKEVFPACDSIRRKIVMMMEWIFNQHAVVWQDLHKIRDTAAALKTIRTDTNGDVVVVGTHNLFQLALRSMHQLRAYFDQQPSSARQLLLSEEEWTLVAGYEAALRPIAALSDSAHNGSASTAGTSWLAIVQCKMKLMKHHLTVVDVSVTDKRKVWDVVTSFHDLPKKKIAVVDLDQNVQTLGQLLLKELETMFPEPDDNQCIAMATDPVMLTTGFPFLRRLGHDALVDRALDLFRQQLEKVVGATRPTEAVLPNPPARPENEEYDSDDLFNSVMRKRPAVEPKVQRSSNKSHQEIVQEAYDAWVGQSIHWDAFLLLEQRVALSEVEKVKATQRDCFFLADKVDILLWFRINSSKHPQVAHIAASELAGPDANFLHNLVDVSRETANNELYQHLSPDQFEILTMLTLNKEFNKSWEAGRPRVASQARSTEPNADIGARSAEDHDTEQKPNGADDSDTDSPGTGKRKRDRFVL</sequence>
<feature type="compositionally biased region" description="Basic residues" evidence="1">
    <location>
        <begin position="932"/>
        <end position="941"/>
    </location>
</feature>
<evidence type="ECO:0008006" key="4">
    <source>
        <dbReference type="Google" id="ProtNLM"/>
    </source>
</evidence>
<accession>A0AAV2Z5P3</accession>
<gene>
    <name evidence="2" type="ORF">N0F65_010523</name>
</gene>
<organism evidence="2 3">
    <name type="scientific">Lagenidium giganteum</name>
    <dbReference type="NCBI Taxonomy" id="4803"/>
    <lineage>
        <taxon>Eukaryota</taxon>
        <taxon>Sar</taxon>
        <taxon>Stramenopiles</taxon>
        <taxon>Oomycota</taxon>
        <taxon>Peronosporomycetes</taxon>
        <taxon>Pythiales</taxon>
        <taxon>Pythiaceae</taxon>
    </lineage>
</organism>
<feature type="region of interest" description="Disordered" evidence="1">
    <location>
        <begin position="1"/>
        <end position="32"/>
    </location>
</feature>
<reference evidence="2" key="2">
    <citation type="journal article" date="2023" name="Microbiol Resour">
        <title>Decontamination and Annotation of the Draft Genome Sequence of the Oomycete Lagenidium giganteum ARSEF 373.</title>
        <authorList>
            <person name="Morgan W.R."/>
            <person name="Tartar A."/>
        </authorList>
    </citation>
    <scope>NUCLEOTIDE SEQUENCE</scope>
    <source>
        <strain evidence="2">ARSEF 373</strain>
    </source>
</reference>
<name>A0AAV2Z5P3_9STRA</name>
<dbReference type="InterPro" id="IPR012337">
    <property type="entry name" value="RNaseH-like_sf"/>
</dbReference>
<dbReference type="EMBL" id="DAKRPA010000028">
    <property type="protein sequence ID" value="DBA02698.1"/>
    <property type="molecule type" value="Genomic_DNA"/>
</dbReference>